<dbReference type="NCBIfam" id="TIGR00418">
    <property type="entry name" value="thrS"/>
    <property type="match status" value="1"/>
</dbReference>
<dbReference type="PROSITE" id="PS51880">
    <property type="entry name" value="TGS"/>
    <property type="match status" value="1"/>
</dbReference>
<dbReference type="SUPFAM" id="SSF55681">
    <property type="entry name" value="Class II aaRS and biotin synthetases"/>
    <property type="match status" value="1"/>
</dbReference>
<dbReference type="InterPro" id="IPR002320">
    <property type="entry name" value="Thr-tRNA-ligase_IIa"/>
</dbReference>
<dbReference type="CDD" id="cd00771">
    <property type="entry name" value="ThrRS_core"/>
    <property type="match status" value="1"/>
</dbReference>
<dbReference type="Gene3D" id="3.30.54.20">
    <property type="match status" value="1"/>
</dbReference>
<dbReference type="InterPro" id="IPR004154">
    <property type="entry name" value="Anticodon-bd"/>
</dbReference>
<gene>
    <name evidence="13" type="primary">thrS</name>
    <name evidence="16" type="ORF">SAMN05421636_1111</name>
</gene>
<comment type="caution">
    <text evidence="13">Lacks conserved residue(s) required for the propagation of feature annotation.</text>
</comment>
<dbReference type="Gene3D" id="3.40.50.800">
    <property type="entry name" value="Anticodon-binding domain"/>
    <property type="match status" value="1"/>
</dbReference>
<keyword evidence="4 13" id="KW-0436">Ligase</keyword>
<organism evidence="16 17">
    <name type="scientific">Pricia antarctica</name>
    <dbReference type="NCBI Taxonomy" id="641691"/>
    <lineage>
        <taxon>Bacteria</taxon>
        <taxon>Pseudomonadati</taxon>
        <taxon>Bacteroidota</taxon>
        <taxon>Flavobacteriia</taxon>
        <taxon>Flavobacteriales</taxon>
        <taxon>Flavobacteriaceae</taxon>
        <taxon>Pricia</taxon>
    </lineage>
</organism>
<dbReference type="AlphaFoldDB" id="A0A1G7I3R4"/>
<keyword evidence="3 13" id="KW-0820">tRNA-binding</keyword>
<dbReference type="RefSeq" id="WP_091873471.1">
    <property type="nucleotide sequence ID" value="NZ_FNAO01000011.1"/>
</dbReference>
<keyword evidence="17" id="KW-1185">Reference proteome</keyword>
<dbReference type="Proteomes" id="UP000199109">
    <property type="component" value="Unassembled WGS sequence"/>
</dbReference>
<dbReference type="InterPro" id="IPR012947">
    <property type="entry name" value="tRNA_SAD"/>
</dbReference>
<dbReference type="PANTHER" id="PTHR11451:SF44">
    <property type="entry name" value="THREONINE--TRNA LIGASE, CHLOROPLASTIC_MITOCHONDRIAL 2"/>
    <property type="match status" value="1"/>
</dbReference>
<keyword evidence="11 13" id="KW-0030">Aminoacyl-tRNA synthetase</keyword>
<dbReference type="InterPro" id="IPR018163">
    <property type="entry name" value="Thr/Ala-tRNA-synth_IIc_edit"/>
</dbReference>
<evidence type="ECO:0000256" key="13">
    <source>
        <dbReference type="HAMAP-Rule" id="MF_00184"/>
    </source>
</evidence>
<dbReference type="Gene3D" id="3.30.980.10">
    <property type="entry name" value="Threonyl-trna Synthetase, Chain A, domain 2"/>
    <property type="match status" value="1"/>
</dbReference>
<evidence type="ECO:0000256" key="2">
    <source>
        <dbReference type="ARBA" id="ARBA00022490"/>
    </source>
</evidence>
<evidence type="ECO:0000256" key="7">
    <source>
        <dbReference type="ARBA" id="ARBA00022833"/>
    </source>
</evidence>
<dbReference type="GO" id="GO:0006435">
    <property type="term" value="P:threonyl-tRNA aminoacylation"/>
    <property type="evidence" value="ECO:0007669"/>
    <property type="project" value="UniProtKB-UniRule"/>
</dbReference>
<dbReference type="STRING" id="641691.SAMN05421636_1111"/>
<feature type="binding site" evidence="13">
    <location>
        <position position="518"/>
    </location>
    <ligand>
        <name>Zn(2+)</name>
        <dbReference type="ChEBI" id="CHEBI:29105"/>
        <note>catalytic</note>
    </ligand>
</feature>
<keyword evidence="10 13" id="KW-0648">Protein biosynthesis</keyword>
<evidence type="ECO:0000259" key="14">
    <source>
        <dbReference type="PROSITE" id="PS50862"/>
    </source>
</evidence>
<dbReference type="FunFam" id="3.10.20.30:FF:000005">
    <property type="entry name" value="Threonine--tRNA ligase"/>
    <property type="match status" value="1"/>
</dbReference>
<feature type="domain" description="TGS" evidence="15">
    <location>
        <begin position="1"/>
        <end position="61"/>
    </location>
</feature>
<keyword evidence="9 13" id="KW-0694">RNA-binding</keyword>
<dbReference type="SUPFAM" id="SSF55186">
    <property type="entry name" value="ThrRS/AlaRS common domain"/>
    <property type="match status" value="1"/>
</dbReference>
<evidence type="ECO:0000256" key="3">
    <source>
        <dbReference type="ARBA" id="ARBA00022555"/>
    </source>
</evidence>
<dbReference type="InterPro" id="IPR002314">
    <property type="entry name" value="aa-tRNA-synt_IIb"/>
</dbReference>
<dbReference type="Gene3D" id="3.10.20.30">
    <property type="match status" value="1"/>
</dbReference>
<dbReference type="InterPro" id="IPR006195">
    <property type="entry name" value="aa-tRNA-synth_II"/>
</dbReference>
<dbReference type="GO" id="GO:0005524">
    <property type="term" value="F:ATP binding"/>
    <property type="evidence" value="ECO:0007669"/>
    <property type="project" value="UniProtKB-UniRule"/>
</dbReference>
<feature type="binding site" evidence="13">
    <location>
        <position position="337"/>
    </location>
    <ligand>
        <name>Zn(2+)</name>
        <dbReference type="ChEBI" id="CHEBI:29105"/>
        <note>catalytic</note>
    </ligand>
</feature>
<dbReference type="Pfam" id="PF02824">
    <property type="entry name" value="TGS"/>
    <property type="match status" value="1"/>
</dbReference>
<dbReference type="GO" id="GO:0000049">
    <property type="term" value="F:tRNA binding"/>
    <property type="evidence" value="ECO:0007669"/>
    <property type="project" value="UniProtKB-KW"/>
</dbReference>
<dbReference type="EMBL" id="FNAO01000011">
    <property type="protein sequence ID" value="SDF07238.1"/>
    <property type="molecule type" value="Genomic_DNA"/>
</dbReference>
<dbReference type="InterPro" id="IPR047246">
    <property type="entry name" value="ThrRS_anticodon"/>
</dbReference>
<dbReference type="SUPFAM" id="SSF81271">
    <property type="entry name" value="TGS-like"/>
    <property type="match status" value="1"/>
</dbReference>
<reference evidence="16 17" key="1">
    <citation type="submission" date="2016-10" db="EMBL/GenBank/DDBJ databases">
        <authorList>
            <person name="de Groot N.N."/>
        </authorList>
    </citation>
    <scope>NUCLEOTIDE SEQUENCE [LARGE SCALE GENOMIC DNA]</scope>
    <source>
        <strain evidence="16 17">DSM 23421</strain>
    </source>
</reference>
<dbReference type="FunFam" id="3.30.930.10:FF:000002">
    <property type="entry name" value="Threonine--tRNA ligase"/>
    <property type="match status" value="1"/>
</dbReference>
<keyword evidence="7 13" id="KW-0862">Zinc</keyword>
<comment type="catalytic activity">
    <reaction evidence="12 13">
        <text>tRNA(Thr) + L-threonine + ATP = L-threonyl-tRNA(Thr) + AMP + diphosphate + H(+)</text>
        <dbReference type="Rhea" id="RHEA:24624"/>
        <dbReference type="Rhea" id="RHEA-COMP:9670"/>
        <dbReference type="Rhea" id="RHEA-COMP:9704"/>
        <dbReference type="ChEBI" id="CHEBI:15378"/>
        <dbReference type="ChEBI" id="CHEBI:30616"/>
        <dbReference type="ChEBI" id="CHEBI:33019"/>
        <dbReference type="ChEBI" id="CHEBI:57926"/>
        <dbReference type="ChEBI" id="CHEBI:78442"/>
        <dbReference type="ChEBI" id="CHEBI:78534"/>
        <dbReference type="ChEBI" id="CHEBI:456215"/>
        <dbReference type="EC" id="6.1.1.3"/>
    </reaction>
</comment>
<protein>
    <recommendedName>
        <fullName evidence="13">Threonine--tRNA ligase</fullName>
        <ecNumber evidence="13">6.1.1.3</ecNumber>
    </recommendedName>
    <alternativeName>
        <fullName evidence="13">Threonyl-tRNA synthetase</fullName>
        <shortName evidence="13">ThrRS</shortName>
    </alternativeName>
</protein>
<evidence type="ECO:0000313" key="16">
    <source>
        <dbReference type="EMBL" id="SDF07238.1"/>
    </source>
</evidence>
<dbReference type="Pfam" id="PF07973">
    <property type="entry name" value="tRNA_SAD"/>
    <property type="match status" value="1"/>
</dbReference>
<keyword evidence="6 13" id="KW-0547">Nucleotide-binding</keyword>
<evidence type="ECO:0000256" key="1">
    <source>
        <dbReference type="ARBA" id="ARBA00008226"/>
    </source>
</evidence>
<comment type="subunit">
    <text evidence="13">Homodimer.</text>
</comment>
<evidence type="ECO:0000256" key="12">
    <source>
        <dbReference type="ARBA" id="ARBA00049515"/>
    </source>
</evidence>
<keyword evidence="2 13" id="KW-0963">Cytoplasm</keyword>
<dbReference type="InterPro" id="IPR004095">
    <property type="entry name" value="TGS"/>
</dbReference>
<dbReference type="Pfam" id="PF03129">
    <property type="entry name" value="HGTP_anticodon"/>
    <property type="match status" value="1"/>
</dbReference>
<dbReference type="OrthoDB" id="9802304at2"/>
<evidence type="ECO:0000256" key="8">
    <source>
        <dbReference type="ARBA" id="ARBA00022840"/>
    </source>
</evidence>
<keyword evidence="8 13" id="KW-0067">ATP-binding</keyword>
<dbReference type="Pfam" id="PF00587">
    <property type="entry name" value="tRNA-synt_2b"/>
    <property type="match status" value="1"/>
</dbReference>
<evidence type="ECO:0000256" key="5">
    <source>
        <dbReference type="ARBA" id="ARBA00022723"/>
    </source>
</evidence>
<evidence type="ECO:0000256" key="9">
    <source>
        <dbReference type="ARBA" id="ARBA00022884"/>
    </source>
</evidence>
<dbReference type="SMART" id="SM00863">
    <property type="entry name" value="tRNA_SAD"/>
    <property type="match status" value="1"/>
</dbReference>
<evidence type="ECO:0000256" key="11">
    <source>
        <dbReference type="ARBA" id="ARBA00023146"/>
    </source>
</evidence>
<feature type="binding site" evidence="13">
    <location>
        <position position="388"/>
    </location>
    <ligand>
        <name>Zn(2+)</name>
        <dbReference type="ChEBI" id="CHEBI:29105"/>
        <note>catalytic</note>
    </ligand>
</feature>
<evidence type="ECO:0000256" key="10">
    <source>
        <dbReference type="ARBA" id="ARBA00022917"/>
    </source>
</evidence>
<evidence type="ECO:0000259" key="15">
    <source>
        <dbReference type="PROSITE" id="PS51880"/>
    </source>
</evidence>
<dbReference type="InterPro" id="IPR045864">
    <property type="entry name" value="aa-tRNA-synth_II/BPL/LPL"/>
</dbReference>
<dbReference type="CDD" id="cd00860">
    <property type="entry name" value="ThrRS_anticodon"/>
    <property type="match status" value="1"/>
</dbReference>
<evidence type="ECO:0000256" key="6">
    <source>
        <dbReference type="ARBA" id="ARBA00022741"/>
    </source>
</evidence>
<dbReference type="Gene3D" id="3.30.930.10">
    <property type="entry name" value="Bira Bifunctional Protein, Domain 2"/>
    <property type="match status" value="1"/>
</dbReference>
<dbReference type="GO" id="GO:0004829">
    <property type="term" value="F:threonine-tRNA ligase activity"/>
    <property type="evidence" value="ECO:0007669"/>
    <property type="project" value="UniProtKB-UniRule"/>
</dbReference>
<dbReference type="PANTHER" id="PTHR11451">
    <property type="entry name" value="THREONINE-TRNA LIGASE"/>
    <property type="match status" value="1"/>
</dbReference>
<dbReference type="HAMAP" id="MF_00184">
    <property type="entry name" value="Thr_tRNA_synth"/>
    <property type="match status" value="1"/>
</dbReference>
<accession>A0A1G7I3R4</accession>
<evidence type="ECO:0000313" key="17">
    <source>
        <dbReference type="Proteomes" id="UP000199109"/>
    </source>
</evidence>
<sequence length="648" mass="73472">MIAITLPDGTVKEFAKGSTPMDVANSISAGLARNVISAKFNDTVVESVTPLNENGNLILYTWNDKEGKKAFWHSTSHIVAQALEERYPGIKLTIGPAIDNGFYYDVDFGEHTFSEKDFPEIEKRALEIARGKHDFKLHAVSKADALSLYKEQGNEFKVELIENLEDGTITFCDHDTFTDLCRGGHIPNTGIVKAIKILNVAGAYWRGDENKPQLTRVYGISFPKQKELTEYLEMLEEAKKRDHRKLGKELELFTFSQKVGQGLPLWLPKGAALRERLEHFLKKAQKKAGYEMVVTPHIGSKELYVTSGHYEKYGADSFQPIRTPKENEEFLLKPMNCPHHCEIYNARPFSYRELPKRYAEFGTVYRYEQSGELHGLTRVRGFTQDDAHIFCTPEQLDQEFKNVIDLSLYVLGSLGFDNFTAQVSIRDLDTPEKYIGSVDNWEKAENAIINAATEKGLDFVIEKGEAAFYGPKLDFMVKDALGRQWQLGTIQVDYNLPERFDLTYKGSDNELHRPVMIHRAPFGSMERFIALLLEHTGGNFPLWLIPEQAIVLPVSEKHEIYAEKVLSSLENNEIRAQIDARSETVGKKIREAEMNKIPFMLIVGENEEEANTISVRRHGGEDLGSISIKKFTDLVATEINSTLKSFVN</sequence>
<dbReference type="PROSITE" id="PS50862">
    <property type="entry name" value="AA_TRNA_LIGASE_II"/>
    <property type="match status" value="1"/>
</dbReference>
<keyword evidence="5 13" id="KW-0479">Metal-binding</keyword>
<dbReference type="InterPro" id="IPR036621">
    <property type="entry name" value="Anticodon-bd_dom_sf"/>
</dbReference>
<dbReference type="SUPFAM" id="SSF52954">
    <property type="entry name" value="Class II aaRS ABD-related"/>
    <property type="match status" value="1"/>
</dbReference>
<dbReference type="EC" id="6.1.1.3" evidence="13"/>
<dbReference type="FunFam" id="3.40.50.800:FF:000001">
    <property type="entry name" value="Threonine--tRNA ligase"/>
    <property type="match status" value="1"/>
</dbReference>
<evidence type="ECO:0000256" key="4">
    <source>
        <dbReference type="ARBA" id="ARBA00022598"/>
    </source>
</evidence>
<feature type="domain" description="Aminoacyl-transfer RNA synthetases class-II family profile" evidence="14">
    <location>
        <begin position="242"/>
        <end position="541"/>
    </location>
</feature>
<dbReference type="FunFam" id="3.30.980.10:FF:000005">
    <property type="entry name" value="Threonyl-tRNA synthetase, mitochondrial"/>
    <property type="match status" value="1"/>
</dbReference>
<proteinExistence type="inferred from homology"/>
<comment type="similarity">
    <text evidence="1 13">Belongs to the class-II aminoacyl-tRNA synthetase family.</text>
</comment>
<dbReference type="InterPro" id="IPR012675">
    <property type="entry name" value="Beta-grasp_dom_sf"/>
</dbReference>
<dbReference type="InterPro" id="IPR012676">
    <property type="entry name" value="TGS-like"/>
</dbReference>
<comment type="cofactor">
    <cofactor evidence="13">
        <name>Zn(2+)</name>
        <dbReference type="ChEBI" id="CHEBI:29105"/>
    </cofactor>
    <text evidence="13">Binds 1 zinc ion per subunit.</text>
</comment>
<dbReference type="GO" id="GO:0046872">
    <property type="term" value="F:metal ion binding"/>
    <property type="evidence" value="ECO:0007669"/>
    <property type="project" value="UniProtKB-KW"/>
</dbReference>
<name>A0A1G7I3R4_9FLAO</name>
<dbReference type="GO" id="GO:0005737">
    <property type="term" value="C:cytoplasm"/>
    <property type="evidence" value="ECO:0007669"/>
    <property type="project" value="UniProtKB-SubCell"/>
</dbReference>
<dbReference type="PRINTS" id="PR01047">
    <property type="entry name" value="TRNASYNTHTHR"/>
</dbReference>
<comment type="subcellular location">
    <subcellularLocation>
        <location evidence="13">Cytoplasm</location>
    </subcellularLocation>
</comment>
<dbReference type="CDD" id="cd01667">
    <property type="entry name" value="TGS_ThrRS"/>
    <property type="match status" value="1"/>
</dbReference>
<dbReference type="InterPro" id="IPR033728">
    <property type="entry name" value="ThrRS_core"/>
</dbReference>